<dbReference type="AlphaFoldDB" id="A0A9N9UBK1"/>
<organism evidence="2 3">
    <name type="scientific">Clonostachys byssicola</name>
    <dbReference type="NCBI Taxonomy" id="160290"/>
    <lineage>
        <taxon>Eukaryota</taxon>
        <taxon>Fungi</taxon>
        <taxon>Dikarya</taxon>
        <taxon>Ascomycota</taxon>
        <taxon>Pezizomycotina</taxon>
        <taxon>Sordariomycetes</taxon>
        <taxon>Hypocreomycetidae</taxon>
        <taxon>Hypocreales</taxon>
        <taxon>Bionectriaceae</taxon>
        <taxon>Clonostachys</taxon>
    </lineage>
</organism>
<proteinExistence type="predicted"/>
<dbReference type="Proteomes" id="UP000754883">
    <property type="component" value="Unassembled WGS sequence"/>
</dbReference>
<accession>A0A9N9UBK1</accession>
<sequence length="89" mass="9496">MANPASETCRSSSVFGEGVELEPFLRLFAAGSLSTSASTLSVTTSEGSTEGQSSSKGTLNRRKLKSGRATQACLECRSRKFISVFNKRI</sequence>
<dbReference type="EMBL" id="CABFNO020001340">
    <property type="protein sequence ID" value="CAG9982336.1"/>
    <property type="molecule type" value="Genomic_DNA"/>
</dbReference>
<feature type="compositionally biased region" description="Low complexity" evidence="1">
    <location>
        <begin position="39"/>
        <end position="58"/>
    </location>
</feature>
<reference evidence="2 3" key="2">
    <citation type="submission" date="2021-10" db="EMBL/GenBank/DDBJ databases">
        <authorList>
            <person name="Piombo E."/>
        </authorList>
    </citation>
    <scope>NUCLEOTIDE SEQUENCE [LARGE SCALE GENOMIC DNA]</scope>
</reference>
<keyword evidence="3" id="KW-1185">Reference proteome</keyword>
<protein>
    <submittedName>
        <fullName evidence="2">Uncharacterized protein</fullName>
    </submittedName>
</protein>
<gene>
    <name evidence="2" type="ORF">CBYS24578_00013203</name>
</gene>
<name>A0A9N9UBK1_9HYPO</name>
<feature type="region of interest" description="Disordered" evidence="1">
    <location>
        <begin position="39"/>
        <end position="68"/>
    </location>
</feature>
<evidence type="ECO:0000256" key="1">
    <source>
        <dbReference type="SAM" id="MobiDB-lite"/>
    </source>
</evidence>
<evidence type="ECO:0000313" key="2">
    <source>
        <dbReference type="EMBL" id="CAG9982336.1"/>
    </source>
</evidence>
<evidence type="ECO:0000313" key="3">
    <source>
        <dbReference type="Proteomes" id="UP000754883"/>
    </source>
</evidence>
<comment type="caution">
    <text evidence="2">The sequence shown here is derived from an EMBL/GenBank/DDBJ whole genome shotgun (WGS) entry which is preliminary data.</text>
</comment>
<reference evidence="3" key="1">
    <citation type="submission" date="2019-06" db="EMBL/GenBank/DDBJ databases">
        <authorList>
            <person name="Broberg M."/>
        </authorList>
    </citation>
    <scope>NUCLEOTIDE SEQUENCE [LARGE SCALE GENOMIC DNA]</scope>
</reference>